<evidence type="ECO:0000313" key="9">
    <source>
        <dbReference type="EMBL" id="KAJ8101830.1"/>
    </source>
</evidence>
<dbReference type="InterPro" id="IPR052093">
    <property type="entry name" value="HR_Repair_Mediator"/>
</dbReference>
<evidence type="ECO:0000256" key="5">
    <source>
        <dbReference type="ARBA" id="ARBA00023204"/>
    </source>
</evidence>
<dbReference type="Pfam" id="PF13481">
    <property type="entry name" value="AAA_25"/>
    <property type="match status" value="1"/>
</dbReference>
<accession>A0AAD7VV35</accession>
<keyword evidence="9" id="KW-0378">Hydrolase</keyword>
<evidence type="ECO:0000256" key="4">
    <source>
        <dbReference type="ARBA" id="ARBA00022840"/>
    </source>
</evidence>
<dbReference type="InterPro" id="IPR020588">
    <property type="entry name" value="RecA_ATP-bd"/>
</dbReference>
<dbReference type="PROSITE" id="PS50162">
    <property type="entry name" value="RECA_2"/>
    <property type="match status" value="1"/>
</dbReference>
<dbReference type="GeneID" id="80882132"/>
<dbReference type="Gene3D" id="3.40.50.300">
    <property type="entry name" value="P-loop containing nucleotide triphosphate hydrolases"/>
    <property type="match status" value="1"/>
</dbReference>
<dbReference type="InterPro" id="IPR027417">
    <property type="entry name" value="P-loop_NTPase"/>
</dbReference>
<feature type="domain" description="RecA family profile 1" evidence="8">
    <location>
        <begin position="54"/>
        <end position="258"/>
    </location>
</feature>
<keyword evidence="5" id="KW-0234">DNA repair</keyword>
<dbReference type="InterPro" id="IPR003593">
    <property type="entry name" value="AAA+_ATPase"/>
</dbReference>
<dbReference type="GO" id="GO:0005657">
    <property type="term" value="C:replication fork"/>
    <property type="evidence" value="ECO:0007669"/>
    <property type="project" value="TreeGrafter"/>
</dbReference>
<dbReference type="GO" id="GO:0007131">
    <property type="term" value="P:reciprocal meiotic recombination"/>
    <property type="evidence" value="ECO:0007669"/>
    <property type="project" value="TreeGrafter"/>
</dbReference>
<keyword evidence="2" id="KW-0547">Nucleotide-binding</keyword>
<feature type="compositionally biased region" description="Acidic residues" evidence="7">
    <location>
        <begin position="425"/>
        <end position="442"/>
    </location>
</feature>
<organism evidence="9 10">
    <name type="scientific">Lipomyces tetrasporus</name>
    <dbReference type="NCBI Taxonomy" id="54092"/>
    <lineage>
        <taxon>Eukaryota</taxon>
        <taxon>Fungi</taxon>
        <taxon>Dikarya</taxon>
        <taxon>Ascomycota</taxon>
        <taxon>Saccharomycotina</taxon>
        <taxon>Lipomycetes</taxon>
        <taxon>Lipomycetales</taxon>
        <taxon>Lipomycetaceae</taxon>
        <taxon>Lipomyces</taxon>
    </lineage>
</organism>
<dbReference type="GO" id="GO:0140664">
    <property type="term" value="F:ATP-dependent DNA damage sensor activity"/>
    <property type="evidence" value="ECO:0007669"/>
    <property type="project" value="InterPro"/>
</dbReference>
<keyword evidence="4" id="KW-0067">ATP-binding</keyword>
<dbReference type="GO" id="GO:0000707">
    <property type="term" value="P:meiotic DNA recombinase assembly"/>
    <property type="evidence" value="ECO:0007669"/>
    <property type="project" value="TreeGrafter"/>
</dbReference>
<evidence type="ECO:0000256" key="7">
    <source>
        <dbReference type="SAM" id="MobiDB-lite"/>
    </source>
</evidence>
<feature type="region of interest" description="Disordered" evidence="7">
    <location>
        <begin position="363"/>
        <end position="442"/>
    </location>
</feature>
<dbReference type="GO" id="GO:0033063">
    <property type="term" value="C:Rad51B-Rad51C-Rad51D-XRCC2 complex"/>
    <property type="evidence" value="ECO:0007669"/>
    <property type="project" value="TreeGrafter"/>
</dbReference>
<dbReference type="RefSeq" id="XP_056045280.1">
    <property type="nucleotide sequence ID" value="XM_056186966.1"/>
</dbReference>
<sequence length="442" mass="47492">MVPQTSGRDSAACSTTHSNASPPAKPTPNATISEPVHRLPSQSLSSYLRRLDAAESKFSTRLPSLDMIMRGGVTRGKVTELSGPPGSGKTSIALQVASSAIFSKAKVLWIDTASKVPASRLLQSLRTSMPRDDLNDRVSHLQLASLASLLALFLRPPAYLSSHSLIVIDDLSTLIAAAFASAAVSQAPPQPPAPQQLQQFNQMFPPDAPLPAPTSDASKRQKQEDAATKRIRTITELIARMAQVAERSDAAVLVLTKMVSRIGGGDARMVSSLGEGQHLAGLWTRLILFRNDVALELPGSTQRGRPGARTVTVRGVPHACAVKCAGVNYDNASSVGVFRIVEDGITETREWFDEVIAGFHSQTSDPVSKLEPLGSKKRSTFEEHTGQFSAKSEEPNSDAVNAMSATDDADDVPSQKKLKPMVVYDSEELEDEDFEIDENDLL</sequence>
<dbReference type="AlphaFoldDB" id="A0AAD7VV35"/>
<dbReference type="EMBL" id="JARPMG010000003">
    <property type="protein sequence ID" value="KAJ8101830.1"/>
    <property type="molecule type" value="Genomic_DNA"/>
</dbReference>
<evidence type="ECO:0000313" key="10">
    <source>
        <dbReference type="Proteomes" id="UP001217417"/>
    </source>
</evidence>
<evidence type="ECO:0000256" key="2">
    <source>
        <dbReference type="ARBA" id="ARBA00022741"/>
    </source>
</evidence>
<dbReference type="Proteomes" id="UP001217417">
    <property type="component" value="Unassembled WGS sequence"/>
</dbReference>
<dbReference type="GO" id="GO:0033065">
    <property type="term" value="C:Rad51C-XRCC3 complex"/>
    <property type="evidence" value="ECO:0007669"/>
    <property type="project" value="TreeGrafter"/>
</dbReference>
<gene>
    <name evidence="9" type="ORF">POJ06DRAFT_247988</name>
</gene>
<dbReference type="GO" id="GO:0008821">
    <property type="term" value="F:crossover junction DNA endonuclease activity"/>
    <property type="evidence" value="ECO:0007669"/>
    <property type="project" value="TreeGrafter"/>
</dbReference>
<proteinExistence type="predicted"/>
<dbReference type="PANTHER" id="PTHR46239:SF1">
    <property type="entry name" value="DNA REPAIR PROTEIN RAD51 HOMOLOG 3"/>
    <property type="match status" value="1"/>
</dbReference>
<keyword evidence="3" id="KW-0227">DNA damage</keyword>
<dbReference type="PANTHER" id="PTHR46239">
    <property type="entry name" value="DNA REPAIR PROTEIN RAD51 HOMOLOG 3 RAD51C"/>
    <property type="match status" value="1"/>
</dbReference>
<evidence type="ECO:0000256" key="3">
    <source>
        <dbReference type="ARBA" id="ARBA00022763"/>
    </source>
</evidence>
<feature type="compositionally biased region" description="Polar residues" evidence="7">
    <location>
        <begin position="1"/>
        <end position="21"/>
    </location>
</feature>
<reference evidence="9" key="1">
    <citation type="submission" date="2023-03" db="EMBL/GenBank/DDBJ databases">
        <title>Near-Complete genome sequence of Lipomyces tetrasporous NRRL Y-64009, an oleaginous yeast capable of growing on lignocellulosic hydrolysates.</title>
        <authorList>
            <consortium name="Lawrence Berkeley National Laboratory"/>
            <person name="Jagtap S.S."/>
            <person name="Liu J.-J."/>
            <person name="Walukiewicz H.E."/>
            <person name="Pangilinan J."/>
            <person name="Lipzen A."/>
            <person name="Ahrendt S."/>
            <person name="Koriabine M."/>
            <person name="Cobaugh K."/>
            <person name="Salamov A."/>
            <person name="Yoshinaga Y."/>
            <person name="Ng V."/>
            <person name="Daum C."/>
            <person name="Grigoriev I.V."/>
            <person name="Slininger P.J."/>
            <person name="Dien B.S."/>
            <person name="Jin Y.-S."/>
            <person name="Rao C.V."/>
        </authorList>
    </citation>
    <scope>NUCLEOTIDE SEQUENCE</scope>
    <source>
        <strain evidence="9">NRRL Y-64009</strain>
    </source>
</reference>
<dbReference type="SMART" id="SM00382">
    <property type="entry name" value="AAA"/>
    <property type="match status" value="1"/>
</dbReference>
<comment type="subcellular location">
    <subcellularLocation>
        <location evidence="1">Nucleus</location>
    </subcellularLocation>
</comment>
<comment type="caution">
    <text evidence="9">The sequence shown here is derived from an EMBL/GenBank/DDBJ whole genome shotgun (WGS) entry which is preliminary data.</text>
</comment>
<keyword evidence="10" id="KW-1185">Reference proteome</keyword>
<keyword evidence="6" id="KW-0539">Nucleus</keyword>
<evidence type="ECO:0000259" key="8">
    <source>
        <dbReference type="PROSITE" id="PS50162"/>
    </source>
</evidence>
<protein>
    <submittedName>
        <fullName evidence="9">P-loop containing nucleoside triphosphate hydrolase protein</fullName>
    </submittedName>
</protein>
<dbReference type="GO" id="GO:0005524">
    <property type="term" value="F:ATP binding"/>
    <property type="evidence" value="ECO:0007669"/>
    <property type="project" value="UniProtKB-KW"/>
</dbReference>
<name>A0AAD7VV35_9ASCO</name>
<dbReference type="GO" id="GO:0000400">
    <property type="term" value="F:four-way junction DNA binding"/>
    <property type="evidence" value="ECO:0007669"/>
    <property type="project" value="TreeGrafter"/>
</dbReference>
<evidence type="ECO:0000256" key="6">
    <source>
        <dbReference type="ARBA" id="ARBA00023242"/>
    </source>
</evidence>
<dbReference type="SUPFAM" id="SSF52540">
    <property type="entry name" value="P-loop containing nucleoside triphosphate hydrolases"/>
    <property type="match status" value="1"/>
</dbReference>
<evidence type="ECO:0000256" key="1">
    <source>
        <dbReference type="ARBA" id="ARBA00004123"/>
    </source>
</evidence>
<feature type="region of interest" description="Disordered" evidence="7">
    <location>
        <begin position="1"/>
        <end position="38"/>
    </location>
</feature>
<feature type="compositionally biased region" description="Basic and acidic residues" evidence="7">
    <location>
        <begin position="217"/>
        <end position="226"/>
    </location>
</feature>
<feature type="region of interest" description="Disordered" evidence="7">
    <location>
        <begin position="202"/>
        <end position="226"/>
    </location>
</feature>